<evidence type="ECO:0000256" key="1">
    <source>
        <dbReference type="SAM" id="Coils"/>
    </source>
</evidence>
<dbReference type="AlphaFoldDB" id="A0A097QU42"/>
<sequence>MGRIIDTVREVKKVEERAEKDYKKLLNELNKPEYADLRGLILRLTIDTIFHKRLMEALEKAHEEAIELLEEYAAERSNEDFVLIPGVPTISMPLGFGPIGARVPPEDVIEEYLKDFPTEVVLPHNAKKLVELLKKYADEEKKMKDLYDRIARTAFHPVVRELAREIKRNEEQHETLVRGLLEKCSKG</sequence>
<protein>
    <recommendedName>
        <fullName evidence="4">Rubrerythrin</fullName>
    </recommendedName>
</protein>
<feature type="coiled-coil region" evidence="1">
    <location>
        <begin position="8"/>
        <end position="78"/>
    </location>
</feature>
<proteinExistence type="predicted"/>
<dbReference type="EMBL" id="CP008887">
    <property type="protein sequence ID" value="AIU70001.1"/>
    <property type="molecule type" value="Genomic_DNA"/>
</dbReference>
<dbReference type="RefSeq" id="WP_050002977.1">
    <property type="nucleotide sequence ID" value="NZ_CP008887.1"/>
</dbReference>
<dbReference type="OrthoDB" id="86184at2157"/>
<dbReference type="GeneID" id="25153084"/>
<dbReference type="Gene3D" id="1.20.1260.10">
    <property type="match status" value="1"/>
</dbReference>
<name>A0A097QU42_9EURY</name>
<reference evidence="2 3" key="1">
    <citation type="journal article" date="2015" name="Int. J. Syst. Evol. Microbiol.">
        <title>Thermococcus eurythermalis sp. nov., a conditional piezophilic hyperthermophilic archaeon with a wide temperature range isolated from an oil-immersed chimney in the Guaymas Basin.</title>
        <authorList>
            <person name="Zhao W."/>
            <person name="Zeng X."/>
            <person name="Xiao X."/>
        </authorList>
    </citation>
    <scope>NUCLEOTIDE SEQUENCE [LARGE SCALE GENOMIC DNA]</scope>
    <source>
        <strain evidence="2 3">A501</strain>
    </source>
</reference>
<evidence type="ECO:0000313" key="2">
    <source>
        <dbReference type="EMBL" id="AIU70001.1"/>
    </source>
</evidence>
<keyword evidence="3" id="KW-1185">Reference proteome</keyword>
<dbReference type="SUPFAM" id="SSF47240">
    <property type="entry name" value="Ferritin-like"/>
    <property type="match status" value="1"/>
</dbReference>
<evidence type="ECO:0008006" key="4">
    <source>
        <dbReference type="Google" id="ProtNLM"/>
    </source>
</evidence>
<dbReference type="Proteomes" id="UP000029980">
    <property type="component" value="Chromosome"/>
</dbReference>
<dbReference type="InterPro" id="IPR009078">
    <property type="entry name" value="Ferritin-like_SF"/>
</dbReference>
<accession>A0A097QU42</accession>
<dbReference type="InterPro" id="IPR012347">
    <property type="entry name" value="Ferritin-like"/>
</dbReference>
<dbReference type="STRING" id="1505907.TEU_06500"/>
<dbReference type="HOGENOM" id="CLU_119369_0_0_2"/>
<dbReference type="KEGG" id="teu:TEU_06500"/>
<organism evidence="2 3">
    <name type="scientific">Thermococcus eurythermalis</name>
    <dbReference type="NCBI Taxonomy" id="1505907"/>
    <lineage>
        <taxon>Archaea</taxon>
        <taxon>Methanobacteriati</taxon>
        <taxon>Methanobacteriota</taxon>
        <taxon>Thermococci</taxon>
        <taxon>Thermococcales</taxon>
        <taxon>Thermococcaceae</taxon>
        <taxon>Thermococcus</taxon>
    </lineage>
</organism>
<gene>
    <name evidence="2" type="ORF">TEU_06500</name>
</gene>
<keyword evidence="1" id="KW-0175">Coiled coil</keyword>
<evidence type="ECO:0000313" key="3">
    <source>
        <dbReference type="Proteomes" id="UP000029980"/>
    </source>
</evidence>